<dbReference type="InterPro" id="IPR023753">
    <property type="entry name" value="FAD/NAD-binding_dom"/>
</dbReference>
<dbReference type="PRINTS" id="PR00368">
    <property type="entry name" value="FADPNR"/>
</dbReference>
<keyword evidence="7 11" id="KW-0560">Oxidoreductase</keyword>
<keyword evidence="5 11" id="KW-0285">Flavoprotein</keyword>
<feature type="domain" description="FAD/NAD(P)-binding" evidence="14">
    <location>
        <begin position="8"/>
        <end position="323"/>
    </location>
</feature>
<evidence type="ECO:0000256" key="2">
    <source>
        <dbReference type="ARBA" id="ARBA00007532"/>
    </source>
</evidence>
<feature type="domain" description="Pyridine nucleotide-disulphide oxidoreductase dimerisation" evidence="13">
    <location>
        <begin position="346"/>
        <end position="456"/>
    </location>
</feature>
<comment type="caution">
    <text evidence="15">The sequence shown here is derived from an EMBL/GenBank/DDBJ whole genome shotgun (WGS) entry which is preliminary data.</text>
</comment>
<keyword evidence="6 11" id="KW-0274">FAD</keyword>
<reference evidence="15 16" key="1">
    <citation type="submission" date="2023-04" db="EMBL/GenBank/DDBJ databases">
        <title>Genome of Basidiobolus ranarum AG-B5.</title>
        <authorList>
            <person name="Stajich J.E."/>
            <person name="Carter-House D."/>
            <person name="Gryganskyi A."/>
        </authorList>
    </citation>
    <scope>NUCLEOTIDE SEQUENCE [LARGE SCALE GENOMIC DNA]</scope>
    <source>
        <strain evidence="15 16">AG-B5</strain>
    </source>
</reference>
<dbReference type="GO" id="GO:0004362">
    <property type="term" value="F:glutathione-disulfide reductase (NADPH) activity"/>
    <property type="evidence" value="ECO:0007669"/>
    <property type="project" value="UniProtKB-EC"/>
</dbReference>
<evidence type="ECO:0000256" key="1">
    <source>
        <dbReference type="ARBA" id="ARBA00001974"/>
    </source>
</evidence>
<dbReference type="InterPro" id="IPR001100">
    <property type="entry name" value="Pyr_nuc-diS_OxRdtase"/>
</dbReference>
<comment type="cofactor">
    <cofactor evidence="1 12">
        <name>FAD</name>
        <dbReference type="ChEBI" id="CHEBI:57692"/>
    </cofactor>
</comment>
<evidence type="ECO:0000256" key="10">
    <source>
        <dbReference type="ARBA" id="ARBA00056905"/>
    </source>
</evidence>
<evidence type="ECO:0000256" key="8">
    <source>
        <dbReference type="ARBA" id="ARBA00023157"/>
    </source>
</evidence>
<keyword evidence="9 11" id="KW-0676">Redox-active center</keyword>
<evidence type="ECO:0000259" key="14">
    <source>
        <dbReference type="Pfam" id="PF07992"/>
    </source>
</evidence>
<dbReference type="Pfam" id="PF07992">
    <property type="entry name" value="Pyr_redox_2"/>
    <property type="match status" value="1"/>
</dbReference>
<evidence type="ECO:0000256" key="9">
    <source>
        <dbReference type="ARBA" id="ARBA00023284"/>
    </source>
</evidence>
<evidence type="ECO:0000256" key="7">
    <source>
        <dbReference type="ARBA" id="ARBA00023002"/>
    </source>
</evidence>
<evidence type="ECO:0000256" key="3">
    <source>
        <dbReference type="ARBA" id="ARBA00012607"/>
    </source>
</evidence>
<dbReference type="InterPro" id="IPR016156">
    <property type="entry name" value="FAD/NAD-linked_Rdtase_dimer_sf"/>
</dbReference>
<keyword evidence="12" id="KW-0521">NADP</keyword>
<evidence type="ECO:0000256" key="12">
    <source>
        <dbReference type="RuleBase" id="RU365016"/>
    </source>
</evidence>
<name>A0ABR2X4W7_9FUNG</name>
<dbReference type="Gene3D" id="3.30.390.30">
    <property type="match status" value="1"/>
</dbReference>
<dbReference type="Proteomes" id="UP001479436">
    <property type="component" value="Unassembled WGS sequence"/>
</dbReference>
<evidence type="ECO:0000313" key="16">
    <source>
        <dbReference type="Proteomes" id="UP001479436"/>
    </source>
</evidence>
<dbReference type="NCBIfam" id="TIGR01421">
    <property type="entry name" value="gluta_reduc_1"/>
    <property type="match status" value="1"/>
</dbReference>
<dbReference type="InterPro" id="IPR036188">
    <property type="entry name" value="FAD/NAD-bd_sf"/>
</dbReference>
<dbReference type="EC" id="1.8.1.7" evidence="3 12"/>
<accession>A0ABR2X4W7</accession>
<organism evidence="15 16">
    <name type="scientific">Basidiobolus ranarum</name>
    <dbReference type="NCBI Taxonomy" id="34480"/>
    <lineage>
        <taxon>Eukaryota</taxon>
        <taxon>Fungi</taxon>
        <taxon>Fungi incertae sedis</taxon>
        <taxon>Zoopagomycota</taxon>
        <taxon>Entomophthoromycotina</taxon>
        <taxon>Basidiobolomycetes</taxon>
        <taxon>Basidiobolales</taxon>
        <taxon>Basidiobolaceae</taxon>
        <taxon>Basidiobolus</taxon>
    </lineage>
</organism>
<sequence>MAPLKKIYDYIVIGAGSGGMASARRAASYGASVAVIEGARLGGTCVNVGCVPKKVMWNTADIAETLHDAKHYGFDFSATSFDWAAIKAKRDAYVTRLNGIYANNLDREKVDRYEGYASFVSNNVVKVGDVELEGKRILIATGGKPIIPSSVPGSNLGISSDGFFELEEQPKRVAIIGSGYIGVEIAGIFKALGSSVSLFTRTDKVLRTFDSIIYETLKKEMERTGIQIVTHAQIKSLSKTESGIATQYVSEGQEATDEFDCVLWAIGRTPAIEGLGLENTDVKLNEKGYVISDEYQNSTADNVYALGDVCGIAELTPVAIAAGRKLSDRLFGPEQFQKSKMDYTNIPTVIFSHPTAGTIGLTETEAREKFGDDNIKTYTSRFTGMYNAMTEYKPPTAYKIIVSGPEEKVVGLHIIGRGSDEILQGFGVAIKMGATKADFDSCVAIHPTSAEELVTMR</sequence>
<dbReference type="Gene3D" id="3.50.50.60">
    <property type="entry name" value="FAD/NAD(P)-binding domain"/>
    <property type="match status" value="2"/>
</dbReference>
<dbReference type="SUPFAM" id="SSF51905">
    <property type="entry name" value="FAD/NAD(P)-binding domain"/>
    <property type="match status" value="1"/>
</dbReference>
<dbReference type="InterPro" id="IPR046952">
    <property type="entry name" value="GSHR/TRXR-like"/>
</dbReference>
<dbReference type="InterPro" id="IPR012999">
    <property type="entry name" value="Pyr_OxRdtase_I_AS"/>
</dbReference>
<gene>
    <name evidence="15" type="primary">GLR1_1</name>
    <name evidence="15" type="ORF">K7432_000178</name>
</gene>
<dbReference type="InterPro" id="IPR006322">
    <property type="entry name" value="Glutathione_Rdtase_euk/bac"/>
</dbReference>
<evidence type="ECO:0000256" key="11">
    <source>
        <dbReference type="RuleBase" id="RU003691"/>
    </source>
</evidence>
<dbReference type="Pfam" id="PF02852">
    <property type="entry name" value="Pyr_redox_dim"/>
    <property type="match status" value="1"/>
</dbReference>
<comment type="subcellular location">
    <subcellularLocation>
        <location evidence="12">Cytoplasm</location>
    </subcellularLocation>
</comment>
<dbReference type="PROSITE" id="PS00076">
    <property type="entry name" value="PYRIDINE_REDOX_1"/>
    <property type="match status" value="1"/>
</dbReference>
<comment type="function">
    <text evidence="10 12">Catalyzes the reduction of glutathione disulfide (GSSG) to reduced glutathione (GSH). Constitutes the major mechanism to maintain a high GSH:GSSG ratio in the cytosol.</text>
</comment>
<dbReference type="InterPro" id="IPR004099">
    <property type="entry name" value="Pyr_nucl-diS_OxRdtase_dimer"/>
</dbReference>
<evidence type="ECO:0000313" key="15">
    <source>
        <dbReference type="EMBL" id="KAK9768844.1"/>
    </source>
</evidence>
<evidence type="ECO:0000259" key="13">
    <source>
        <dbReference type="Pfam" id="PF02852"/>
    </source>
</evidence>
<proteinExistence type="inferred from homology"/>
<evidence type="ECO:0000256" key="6">
    <source>
        <dbReference type="ARBA" id="ARBA00022827"/>
    </source>
</evidence>
<dbReference type="EMBL" id="JASJQH010000003">
    <property type="protein sequence ID" value="KAK9768844.1"/>
    <property type="molecule type" value="Genomic_DNA"/>
</dbReference>
<protein>
    <recommendedName>
        <fullName evidence="4 12">Glutathione reductase</fullName>
        <ecNumber evidence="3 12">1.8.1.7</ecNumber>
    </recommendedName>
</protein>
<dbReference type="PRINTS" id="PR00411">
    <property type="entry name" value="PNDRDTASEI"/>
</dbReference>
<keyword evidence="8" id="KW-1015">Disulfide bond</keyword>
<dbReference type="NCBIfam" id="NF004776">
    <property type="entry name" value="PRK06116.1"/>
    <property type="match status" value="1"/>
</dbReference>
<dbReference type="SUPFAM" id="SSF55424">
    <property type="entry name" value="FAD/NAD-linked reductases, dimerisation (C-terminal) domain"/>
    <property type="match status" value="1"/>
</dbReference>
<keyword evidence="12" id="KW-0963">Cytoplasm</keyword>
<dbReference type="PANTHER" id="PTHR42737:SF2">
    <property type="entry name" value="GLUTATHIONE REDUCTASE"/>
    <property type="match status" value="1"/>
</dbReference>
<comment type="catalytic activity">
    <reaction evidence="12">
        <text>2 glutathione + NADP(+) = glutathione disulfide + NADPH + H(+)</text>
        <dbReference type="Rhea" id="RHEA:11740"/>
        <dbReference type="ChEBI" id="CHEBI:15378"/>
        <dbReference type="ChEBI" id="CHEBI:57783"/>
        <dbReference type="ChEBI" id="CHEBI:57925"/>
        <dbReference type="ChEBI" id="CHEBI:58297"/>
        <dbReference type="ChEBI" id="CHEBI:58349"/>
        <dbReference type="EC" id="1.8.1.7"/>
    </reaction>
</comment>
<keyword evidence="16" id="KW-1185">Reference proteome</keyword>
<evidence type="ECO:0000256" key="5">
    <source>
        <dbReference type="ARBA" id="ARBA00022630"/>
    </source>
</evidence>
<dbReference type="PIRSF" id="PIRSF000350">
    <property type="entry name" value="Mercury_reductase_MerA"/>
    <property type="match status" value="1"/>
</dbReference>
<evidence type="ECO:0000256" key="4">
    <source>
        <dbReference type="ARBA" id="ARBA00017111"/>
    </source>
</evidence>
<comment type="similarity">
    <text evidence="2 11">Belongs to the class-I pyridine nucleotide-disulfide oxidoreductase family.</text>
</comment>
<dbReference type="PANTHER" id="PTHR42737">
    <property type="entry name" value="GLUTATHIONE REDUCTASE"/>
    <property type="match status" value="1"/>
</dbReference>